<dbReference type="GO" id="GO:0030170">
    <property type="term" value="F:pyridoxal phosphate binding"/>
    <property type="evidence" value="ECO:0007669"/>
    <property type="project" value="InterPro"/>
</dbReference>
<keyword evidence="4" id="KW-0238">DNA-binding</keyword>
<proteinExistence type="inferred from homology"/>
<keyword evidence="3" id="KW-0805">Transcription regulation</keyword>
<keyword evidence="2" id="KW-0663">Pyridoxal phosphate</keyword>
<comment type="similarity">
    <text evidence="1">In the C-terminal section; belongs to the class-I pyridoxal-phosphate-dependent aminotransferase family.</text>
</comment>
<organism evidence="7 8">
    <name type="scientific">Rhizobium sullae</name>
    <name type="common">Rhizobium hedysari</name>
    <dbReference type="NCBI Taxonomy" id="50338"/>
    <lineage>
        <taxon>Bacteria</taxon>
        <taxon>Pseudomonadati</taxon>
        <taxon>Pseudomonadota</taxon>
        <taxon>Alphaproteobacteria</taxon>
        <taxon>Hyphomicrobiales</taxon>
        <taxon>Rhizobiaceae</taxon>
        <taxon>Rhizobium/Agrobacterium group</taxon>
        <taxon>Rhizobium</taxon>
    </lineage>
</organism>
<reference evidence="7 8" key="1">
    <citation type="submission" date="2019-03" db="EMBL/GenBank/DDBJ databases">
        <title>Genomic Encyclopedia of Type Strains, Phase IV (KMG-V): Genome sequencing to study the core and pangenomes of soil and plant-associated prokaryotes.</title>
        <authorList>
            <person name="Whitman W."/>
        </authorList>
    </citation>
    <scope>NUCLEOTIDE SEQUENCE [LARGE SCALE GENOMIC DNA]</scope>
    <source>
        <strain evidence="7 8">Hc14</strain>
    </source>
</reference>
<dbReference type="GO" id="GO:0003700">
    <property type="term" value="F:DNA-binding transcription factor activity"/>
    <property type="evidence" value="ECO:0007669"/>
    <property type="project" value="InterPro"/>
</dbReference>
<gene>
    <name evidence="7" type="ORF">EV132_1642</name>
</gene>
<dbReference type="PANTHER" id="PTHR46577">
    <property type="entry name" value="HTH-TYPE TRANSCRIPTIONAL REGULATORY PROTEIN GABR"/>
    <property type="match status" value="1"/>
</dbReference>
<dbReference type="InterPro" id="IPR000524">
    <property type="entry name" value="Tscrpt_reg_HTH_GntR"/>
</dbReference>
<evidence type="ECO:0000259" key="6">
    <source>
        <dbReference type="PROSITE" id="PS50949"/>
    </source>
</evidence>
<dbReference type="InterPro" id="IPR015424">
    <property type="entry name" value="PyrdxlP-dep_Trfase"/>
</dbReference>
<dbReference type="GO" id="GO:0008483">
    <property type="term" value="F:transaminase activity"/>
    <property type="evidence" value="ECO:0007669"/>
    <property type="project" value="UniProtKB-KW"/>
</dbReference>
<keyword evidence="7" id="KW-0808">Transferase</keyword>
<evidence type="ECO:0000256" key="3">
    <source>
        <dbReference type="ARBA" id="ARBA00023015"/>
    </source>
</evidence>
<dbReference type="SUPFAM" id="SSF53383">
    <property type="entry name" value="PLP-dependent transferases"/>
    <property type="match status" value="1"/>
</dbReference>
<dbReference type="SMART" id="SM00345">
    <property type="entry name" value="HTH_GNTR"/>
    <property type="match status" value="1"/>
</dbReference>
<sequence length="491" mass="53128">MPFRRAKKKHQECKRMLYYDGMTKPLNLNVDRSAKKPLAEQIRSGIATAIESGVLEPGARLPSWQDLAAQLGVARGTVRTAYEKLDAAQLIIASRAAGTRVAPRPRPVVKSEQPPHPGSFLEIYQEMTQGPAFFQMGVPATETFPATLFARIRANAIRVEASAAPNYPDPRGELELRREIAGYLAVARGIDCSPSQIIVTGGYAAGLGLTLRVLGVEGQKAWMEDPGFPFTRKGLELARLSLSPIPVDADGIDIDHGLRHAPDAKLVVVTPGQQAPLGSTLSLERRLRLLGWAAASGAWVIEDDYLSELQLAGRAAPALASLDRAGRVIHIGSFSKTISPTLRLGFIVAPIDLMARFAEVAACLAPPPGPSVQLATAEFMREGHYLRHLRRLKRAYVAKQEDLLAELQPHFGADDLVATGLAVLLRLPNGAADLTIARELLAFGMFPVPLSAWYASAERSRSGLLLGVATSPTKVLARSCDRLVDIIRRFS</sequence>
<dbReference type="SUPFAM" id="SSF46785">
    <property type="entry name" value="Winged helix' DNA-binding domain"/>
    <property type="match status" value="1"/>
</dbReference>
<feature type="domain" description="HTH gntR-type" evidence="6">
    <location>
        <begin position="36"/>
        <end position="104"/>
    </location>
</feature>
<dbReference type="InterPro" id="IPR036388">
    <property type="entry name" value="WH-like_DNA-bd_sf"/>
</dbReference>
<dbReference type="Pfam" id="PF00155">
    <property type="entry name" value="Aminotran_1_2"/>
    <property type="match status" value="1"/>
</dbReference>
<accession>A0A4R3PY44</accession>
<comment type="caution">
    <text evidence="7">The sequence shown here is derived from an EMBL/GenBank/DDBJ whole genome shotgun (WGS) entry which is preliminary data.</text>
</comment>
<evidence type="ECO:0000256" key="4">
    <source>
        <dbReference type="ARBA" id="ARBA00023125"/>
    </source>
</evidence>
<dbReference type="Gene3D" id="3.40.640.10">
    <property type="entry name" value="Type I PLP-dependent aspartate aminotransferase-like (Major domain)"/>
    <property type="match status" value="1"/>
</dbReference>
<dbReference type="PROSITE" id="PS50949">
    <property type="entry name" value="HTH_GNTR"/>
    <property type="match status" value="1"/>
</dbReference>
<keyword evidence="7" id="KW-0032">Aminotransferase</keyword>
<evidence type="ECO:0000256" key="2">
    <source>
        <dbReference type="ARBA" id="ARBA00022898"/>
    </source>
</evidence>
<protein>
    <submittedName>
        <fullName evidence="7">GntR family transcriptional regulator/MocR family aminotransferase</fullName>
    </submittedName>
</protein>
<evidence type="ECO:0000313" key="8">
    <source>
        <dbReference type="Proteomes" id="UP000294576"/>
    </source>
</evidence>
<name>A0A4R3PY44_RHISU</name>
<evidence type="ECO:0000313" key="7">
    <source>
        <dbReference type="EMBL" id="TCU02113.1"/>
    </source>
</evidence>
<dbReference type="CDD" id="cd00609">
    <property type="entry name" value="AAT_like"/>
    <property type="match status" value="1"/>
</dbReference>
<keyword evidence="5" id="KW-0804">Transcription</keyword>
<dbReference type="AlphaFoldDB" id="A0A4R3PY44"/>
<dbReference type="EMBL" id="SMBH01000064">
    <property type="protein sequence ID" value="TCU02113.1"/>
    <property type="molecule type" value="Genomic_DNA"/>
</dbReference>
<dbReference type="GO" id="GO:0003677">
    <property type="term" value="F:DNA binding"/>
    <property type="evidence" value="ECO:0007669"/>
    <property type="project" value="UniProtKB-KW"/>
</dbReference>
<dbReference type="Proteomes" id="UP000294576">
    <property type="component" value="Unassembled WGS sequence"/>
</dbReference>
<dbReference type="InterPro" id="IPR004839">
    <property type="entry name" value="Aminotransferase_I/II_large"/>
</dbReference>
<dbReference type="InterPro" id="IPR036390">
    <property type="entry name" value="WH_DNA-bd_sf"/>
</dbReference>
<dbReference type="Gene3D" id="1.10.10.10">
    <property type="entry name" value="Winged helix-like DNA-binding domain superfamily/Winged helix DNA-binding domain"/>
    <property type="match status" value="1"/>
</dbReference>
<evidence type="ECO:0000256" key="1">
    <source>
        <dbReference type="ARBA" id="ARBA00005384"/>
    </source>
</evidence>
<dbReference type="InterPro" id="IPR051446">
    <property type="entry name" value="HTH_trans_reg/aminotransferase"/>
</dbReference>
<dbReference type="CDD" id="cd07377">
    <property type="entry name" value="WHTH_GntR"/>
    <property type="match status" value="1"/>
</dbReference>
<dbReference type="PANTHER" id="PTHR46577:SF1">
    <property type="entry name" value="HTH-TYPE TRANSCRIPTIONAL REGULATORY PROTEIN GABR"/>
    <property type="match status" value="1"/>
</dbReference>
<dbReference type="InterPro" id="IPR015421">
    <property type="entry name" value="PyrdxlP-dep_Trfase_major"/>
</dbReference>
<dbReference type="Pfam" id="PF00392">
    <property type="entry name" value="GntR"/>
    <property type="match status" value="1"/>
</dbReference>
<evidence type="ECO:0000256" key="5">
    <source>
        <dbReference type="ARBA" id="ARBA00023163"/>
    </source>
</evidence>